<dbReference type="EMBL" id="VFOZ01000002">
    <property type="protein sequence ID" value="TQL90400.1"/>
    <property type="molecule type" value="Genomic_DNA"/>
</dbReference>
<evidence type="ECO:0000256" key="1">
    <source>
        <dbReference type="ARBA" id="ARBA00023125"/>
    </source>
</evidence>
<dbReference type="Pfam" id="PF11774">
    <property type="entry name" value="Lsr2"/>
    <property type="match status" value="1"/>
</dbReference>
<feature type="region of interest" description="Disordered" evidence="2">
    <location>
        <begin position="103"/>
        <end position="132"/>
    </location>
</feature>
<dbReference type="Proteomes" id="UP000316096">
    <property type="component" value="Unassembled WGS sequence"/>
</dbReference>
<dbReference type="GO" id="GO:0003677">
    <property type="term" value="F:DNA binding"/>
    <property type="evidence" value="ECO:0007669"/>
    <property type="project" value="UniProtKB-KW"/>
</dbReference>
<dbReference type="Gene3D" id="3.30.60.230">
    <property type="entry name" value="Lsr2, dimerization domain"/>
    <property type="match status" value="1"/>
</dbReference>
<accession>A0A543C000</accession>
<name>A0A543C000_9ACTN</name>
<keyword evidence="1" id="KW-0238">DNA-binding</keyword>
<dbReference type="InterPro" id="IPR036625">
    <property type="entry name" value="E3-bd_dom_sf"/>
</dbReference>
<reference evidence="5 6" key="1">
    <citation type="submission" date="2019-06" db="EMBL/GenBank/DDBJ databases">
        <title>Sequencing the genomes of 1000 actinobacteria strains.</title>
        <authorList>
            <person name="Klenk H.-P."/>
        </authorList>
    </citation>
    <scope>NUCLEOTIDE SEQUENCE [LARGE SCALE GENOMIC DNA]</scope>
    <source>
        <strain evidence="5 6">DSM 102200</strain>
    </source>
</reference>
<evidence type="ECO:0000256" key="2">
    <source>
        <dbReference type="SAM" id="MobiDB-lite"/>
    </source>
</evidence>
<gene>
    <name evidence="5" type="ORF">FB559_7704</name>
</gene>
<proteinExistence type="predicted"/>
<dbReference type="InterPro" id="IPR024412">
    <property type="entry name" value="Lsr2_dim_dom"/>
</dbReference>
<protein>
    <submittedName>
        <fullName evidence="5">Lsr2 protein</fullName>
    </submittedName>
</protein>
<dbReference type="AlphaFoldDB" id="A0A543C000"/>
<evidence type="ECO:0000259" key="4">
    <source>
        <dbReference type="Pfam" id="PF23359"/>
    </source>
</evidence>
<feature type="region of interest" description="Disordered" evidence="2">
    <location>
        <begin position="57"/>
        <end position="83"/>
    </location>
</feature>
<dbReference type="RefSeq" id="WP_141962439.1">
    <property type="nucleotide sequence ID" value="NZ_VFOZ01000002.1"/>
</dbReference>
<evidence type="ECO:0000313" key="6">
    <source>
        <dbReference type="Proteomes" id="UP000316096"/>
    </source>
</evidence>
<organism evidence="5 6">
    <name type="scientific">Actinoallomurus bryophytorum</name>
    <dbReference type="NCBI Taxonomy" id="1490222"/>
    <lineage>
        <taxon>Bacteria</taxon>
        <taxon>Bacillati</taxon>
        <taxon>Actinomycetota</taxon>
        <taxon>Actinomycetes</taxon>
        <taxon>Streptosporangiales</taxon>
        <taxon>Thermomonosporaceae</taxon>
        <taxon>Actinoallomurus</taxon>
    </lineage>
</organism>
<dbReference type="GO" id="GO:0016746">
    <property type="term" value="F:acyltransferase activity"/>
    <property type="evidence" value="ECO:0007669"/>
    <property type="project" value="InterPro"/>
</dbReference>
<dbReference type="OrthoDB" id="4113332at2"/>
<dbReference type="InterPro" id="IPR055370">
    <property type="entry name" value="Lsr2_DNA-bd"/>
</dbReference>
<comment type="caution">
    <text evidence="5">The sequence shown here is derived from an EMBL/GenBank/DDBJ whole genome shotgun (WGS) entry which is preliminary data.</text>
</comment>
<feature type="domain" description="Lsr2 DNA-binding" evidence="4">
    <location>
        <begin position="75"/>
        <end position="108"/>
    </location>
</feature>
<keyword evidence="6" id="KW-1185">Reference proteome</keyword>
<evidence type="ECO:0000259" key="3">
    <source>
        <dbReference type="Pfam" id="PF11774"/>
    </source>
</evidence>
<dbReference type="Gene3D" id="4.10.320.10">
    <property type="entry name" value="E3-binding domain"/>
    <property type="match status" value="1"/>
</dbReference>
<dbReference type="InterPro" id="IPR042261">
    <property type="entry name" value="Lsr2-like_dimerization"/>
</dbReference>
<feature type="domain" description="Lsr2 dimerization" evidence="3">
    <location>
        <begin position="1"/>
        <end position="58"/>
    </location>
</feature>
<sequence>MAQETIVRLLDDIDGKPADETVSFSIDGITYEIDLRTKNADKLRKVFAPYVEKARKAGARRAGRGAARGGRTAHNRERAADIRGWAKQHGITINDRGRIPAEIVQAYESKDPSRAKNPGGKVPQTKFQAASR</sequence>
<dbReference type="Pfam" id="PF23359">
    <property type="entry name" value="Lsr2_DNA-bd"/>
    <property type="match status" value="1"/>
</dbReference>
<evidence type="ECO:0000313" key="5">
    <source>
        <dbReference type="EMBL" id="TQL90400.1"/>
    </source>
</evidence>